<proteinExistence type="predicted"/>
<protein>
    <submittedName>
        <fullName evidence="1">Ovule protein</fullName>
    </submittedName>
</protein>
<dbReference type="AlphaFoldDB" id="A0A0N4WA88"/>
<organism evidence="1">
    <name type="scientific">Haemonchus placei</name>
    <name type="common">Barber's pole worm</name>
    <dbReference type="NCBI Taxonomy" id="6290"/>
    <lineage>
        <taxon>Eukaryota</taxon>
        <taxon>Metazoa</taxon>
        <taxon>Ecdysozoa</taxon>
        <taxon>Nematoda</taxon>
        <taxon>Chromadorea</taxon>
        <taxon>Rhabditida</taxon>
        <taxon>Rhabditina</taxon>
        <taxon>Rhabditomorpha</taxon>
        <taxon>Strongyloidea</taxon>
        <taxon>Trichostrongylidae</taxon>
        <taxon>Haemonchus</taxon>
    </lineage>
</organism>
<evidence type="ECO:0000313" key="1">
    <source>
        <dbReference type="WBParaSite" id="HPLM_0000727901-mRNA-1"/>
    </source>
</evidence>
<name>A0A0N4WA88_HAEPC</name>
<reference evidence="1" key="1">
    <citation type="submission" date="2017-02" db="UniProtKB">
        <authorList>
            <consortium name="WormBaseParasite"/>
        </authorList>
    </citation>
    <scope>IDENTIFICATION</scope>
</reference>
<dbReference type="WBParaSite" id="HPLM_0000727901-mRNA-1">
    <property type="protein sequence ID" value="HPLM_0000727901-mRNA-1"/>
    <property type="gene ID" value="HPLM_0000727901"/>
</dbReference>
<sequence>LFPTFDRHVKRRGQKRLGAVSSGQYRHLWQPDLLPSHPQRRDVLSNQKSPHVLSKRLCQRFSPFYSFVFVFRIPGSSFPQFHHTQQTDCP</sequence>
<accession>A0A0N4WA88</accession>